<feature type="transmembrane region" description="Helical" evidence="1">
    <location>
        <begin position="368"/>
        <end position="387"/>
    </location>
</feature>
<proteinExistence type="predicted"/>
<keyword evidence="1" id="KW-0812">Transmembrane</keyword>
<sequence length="769" mass="85308">MNKRLTLSVGMVLSMMLSTSWSAPDTASSGGHTYFEILAHAGLKAQNYKELVKNEGYHRELETILSSLHVGQAKLLNFNHDDHSKDGLSEYVSVVMESLQALTIRSGANSTSTCANDTARVLTSWFDKTQKWSLQFLDAAGKIVPGVTLYRINFVGNYKQCRAARAPDISPERKGFKGNYCTLYVTLGGSSPLFALAVQLGACMPDTCTEEETSSLTQELVSRLTNGTFQNGSAQCHTDEREMTTATKVSIAVLVIIGTLMLLGTAFDIIFIQRPKWLQEVDEASLLTNVRYPENKFTGAADQDNGAVGPADETTLLLAGKPARPSQSRASGVLSQTLLAFSVYTNGSKVLNTYQPPGSLGAVHGIRFLSMTWIIFCHTYIFGISFISNAFESFPELLKRWTFDPIANGFVSVDTFFTLSGLLTAYLTIKEMRKHGWKINWPLFYFHRFWRLTPPYMLTLLLVLGFMQYLGSGALWSNLEPADKENCEKYWWANLLYVNNLIDSKYMCFGHSWYLSNDMQFFVLSPLMLIPFYFNVVAGVVSCSVFLLINFISAGVLSNQNSWPVTLVSMGAGSNVSTIMGWFDNYYKAPWCRIGAFVVGILAGYLLAVNNGRIKMDRYVAILGWLVAVATGLAIVYGIHGDISGDSPTSVGLAAFYNAVSRSAWAACVSWVIIACVSGYGGPVNTLLSWSPFVTLGRLTYMAYLIHPCLIYVYYQNLEQLYYLSDSSIVITFCGLLLCTYLISFVLMLAFESPMIGLEKTFLHKKHKE</sequence>
<keyword evidence="1" id="KW-1133">Transmembrane helix</keyword>
<reference evidence="4 5" key="1">
    <citation type="submission" date="2024-04" db="EMBL/GenBank/DDBJ databases">
        <authorList>
            <consortium name="Genoscope - CEA"/>
            <person name="William W."/>
        </authorList>
    </citation>
    <scope>NUCLEOTIDE SEQUENCE [LARGE SCALE GENOMIC DNA]</scope>
</reference>
<evidence type="ECO:0000256" key="1">
    <source>
        <dbReference type="SAM" id="Phobius"/>
    </source>
</evidence>
<keyword evidence="1" id="KW-0472">Membrane</keyword>
<dbReference type="GO" id="GO:0016747">
    <property type="term" value="F:acyltransferase activity, transferring groups other than amino-acyl groups"/>
    <property type="evidence" value="ECO:0007669"/>
    <property type="project" value="InterPro"/>
</dbReference>
<name>A0AAV2IIW1_LYMST</name>
<feature type="transmembrane region" description="Helical" evidence="1">
    <location>
        <begin position="659"/>
        <end position="681"/>
    </location>
</feature>
<feature type="transmembrane region" description="Helical" evidence="1">
    <location>
        <begin position="589"/>
        <end position="608"/>
    </location>
</feature>
<feature type="transmembrane region" description="Helical" evidence="1">
    <location>
        <begin position="693"/>
        <end position="715"/>
    </location>
</feature>
<feature type="transmembrane region" description="Helical" evidence="1">
    <location>
        <begin position="449"/>
        <end position="470"/>
    </location>
</feature>
<dbReference type="AlphaFoldDB" id="A0AAV2IIW1"/>
<evidence type="ECO:0000313" key="4">
    <source>
        <dbReference type="EMBL" id="CAL1546946.1"/>
    </source>
</evidence>
<gene>
    <name evidence="4" type="ORF">GSLYS_00020323001</name>
</gene>
<dbReference type="InterPro" id="IPR006621">
    <property type="entry name" value="Nose-resist-to-fluoxetine_N"/>
</dbReference>
<organism evidence="4 5">
    <name type="scientific">Lymnaea stagnalis</name>
    <name type="common">Great pond snail</name>
    <name type="synonym">Helix stagnalis</name>
    <dbReference type="NCBI Taxonomy" id="6523"/>
    <lineage>
        <taxon>Eukaryota</taxon>
        <taxon>Metazoa</taxon>
        <taxon>Spiralia</taxon>
        <taxon>Lophotrochozoa</taxon>
        <taxon>Mollusca</taxon>
        <taxon>Gastropoda</taxon>
        <taxon>Heterobranchia</taxon>
        <taxon>Euthyneura</taxon>
        <taxon>Panpulmonata</taxon>
        <taxon>Hygrophila</taxon>
        <taxon>Lymnaeoidea</taxon>
        <taxon>Lymnaeidae</taxon>
        <taxon>Lymnaea</taxon>
    </lineage>
</organism>
<dbReference type="Proteomes" id="UP001497497">
    <property type="component" value="Unassembled WGS sequence"/>
</dbReference>
<keyword evidence="2" id="KW-0732">Signal</keyword>
<comment type="caution">
    <text evidence="4">The sequence shown here is derived from an EMBL/GenBank/DDBJ whole genome shotgun (WGS) entry which is preliminary data.</text>
</comment>
<feature type="transmembrane region" description="Helical" evidence="1">
    <location>
        <begin position="407"/>
        <end position="429"/>
    </location>
</feature>
<dbReference type="EMBL" id="CAXITT010000883">
    <property type="protein sequence ID" value="CAL1546946.1"/>
    <property type="molecule type" value="Genomic_DNA"/>
</dbReference>
<evidence type="ECO:0000256" key="2">
    <source>
        <dbReference type="SAM" id="SignalP"/>
    </source>
</evidence>
<feature type="transmembrane region" description="Helical" evidence="1">
    <location>
        <begin position="564"/>
        <end position="583"/>
    </location>
</feature>
<dbReference type="InterPro" id="IPR052728">
    <property type="entry name" value="O2_lipid_transport_reg"/>
</dbReference>
<feature type="transmembrane region" description="Helical" evidence="1">
    <location>
        <begin position="249"/>
        <end position="271"/>
    </location>
</feature>
<dbReference type="SMART" id="SM00703">
    <property type="entry name" value="NRF"/>
    <property type="match status" value="1"/>
</dbReference>
<dbReference type="PANTHER" id="PTHR11161:SF0">
    <property type="entry name" value="O-ACYLTRANSFERASE LIKE PROTEIN"/>
    <property type="match status" value="1"/>
</dbReference>
<feature type="transmembrane region" description="Helical" evidence="1">
    <location>
        <begin position="532"/>
        <end position="552"/>
    </location>
</feature>
<evidence type="ECO:0000313" key="5">
    <source>
        <dbReference type="Proteomes" id="UP001497497"/>
    </source>
</evidence>
<dbReference type="PANTHER" id="PTHR11161">
    <property type="entry name" value="O-ACYLTRANSFERASE"/>
    <property type="match status" value="1"/>
</dbReference>
<feature type="chain" id="PRO_5043371107" description="Nose resistant-to-fluoxetine protein N-terminal domain-containing protein" evidence="2">
    <location>
        <begin position="23"/>
        <end position="769"/>
    </location>
</feature>
<keyword evidence="5" id="KW-1185">Reference proteome</keyword>
<protein>
    <recommendedName>
        <fullName evidence="3">Nose resistant-to-fluoxetine protein N-terminal domain-containing protein</fullName>
    </recommendedName>
</protein>
<dbReference type="Pfam" id="PF20146">
    <property type="entry name" value="NRF"/>
    <property type="match status" value="1"/>
</dbReference>
<evidence type="ECO:0000259" key="3">
    <source>
        <dbReference type="SMART" id="SM00703"/>
    </source>
</evidence>
<feature type="transmembrane region" description="Helical" evidence="1">
    <location>
        <begin position="727"/>
        <end position="751"/>
    </location>
</feature>
<feature type="signal peptide" evidence="2">
    <location>
        <begin position="1"/>
        <end position="22"/>
    </location>
</feature>
<dbReference type="InterPro" id="IPR002656">
    <property type="entry name" value="Acyl_transf_3_dom"/>
</dbReference>
<feature type="domain" description="Nose resistant-to-fluoxetine protein N-terminal" evidence="3">
    <location>
        <begin position="111"/>
        <end position="238"/>
    </location>
</feature>
<accession>A0AAV2IIW1</accession>
<dbReference type="Pfam" id="PF01757">
    <property type="entry name" value="Acyl_transf_3"/>
    <property type="match status" value="1"/>
</dbReference>
<feature type="transmembrane region" description="Helical" evidence="1">
    <location>
        <begin position="620"/>
        <end position="639"/>
    </location>
</feature>